<dbReference type="InterPro" id="IPR001610">
    <property type="entry name" value="PAC"/>
</dbReference>
<keyword evidence="3" id="KW-0597">Phosphoprotein</keyword>
<comment type="catalytic activity">
    <reaction evidence="1">
        <text>ATP + protein L-histidine = ADP + protein N-phospho-L-histidine.</text>
        <dbReference type="EC" id="2.7.13.3"/>
    </reaction>
</comment>
<dbReference type="Gene3D" id="3.30.450.20">
    <property type="entry name" value="PAS domain"/>
    <property type="match status" value="3"/>
</dbReference>
<dbReference type="SUPFAM" id="SSF47384">
    <property type="entry name" value="Homodimeric domain of signal transducing histidine kinase"/>
    <property type="match status" value="1"/>
</dbReference>
<name>A0ABS1L2U5_9BACT</name>
<dbReference type="PROSITE" id="PS50113">
    <property type="entry name" value="PAC"/>
    <property type="match status" value="2"/>
</dbReference>
<feature type="domain" description="PAC" evidence="8">
    <location>
        <begin position="201"/>
        <end position="251"/>
    </location>
</feature>
<dbReference type="InterPro" id="IPR035965">
    <property type="entry name" value="PAS-like_dom_sf"/>
</dbReference>
<keyword evidence="4" id="KW-0808">Transferase</keyword>
<feature type="domain" description="PAC" evidence="8">
    <location>
        <begin position="322"/>
        <end position="372"/>
    </location>
</feature>
<dbReference type="InterPro" id="IPR036097">
    <property type="entry name" value="HisK_dim/P_sf"/>
</dbReference>
<dbReference type="InterPro" id="IPR013767">
    <property type="entry name" value="PAS_fold"/>
</dbReference>
<dbReference type="Pfam" id="PF13426">
    <property type="entry name" value="PAS_9"/>
    <property type="match status" value="1"/>
</dbReference>
<dbReference type="PANTHER" id="PTHR43047">
    <property type="entry name" value="TWO-COMPONENT HISTIDINE PROTEIN KINASE"/>
    <property type="match status" value="1"/>
</dbReference>
<evidence type="ECO:0000256" key="4">
    <source>
        <dbReference type="ARBA" id="ARBA00022679"/>
    </source>
</evidence>
<evidence type="ECO:0000313" key="9">
    <source>
        <dbReference type="EMBL" id="MBL0745832.1"/>
    </source>
</evidence>
<dbReference type="PANTHER" id="PTHR43047:SF72">
    <property type="entry name" value="OSMOSENSING HISTIDINE PROTEIN KINASE SLN1"/>
    <property type="match status" value="1"/>
</dbReference>
<dbReference type="Proteomes" id="UP000613030">
    <property type="component" value="Unassembled WGS sequence"/>
</dbReference>
<evidence type="ECO:0000256" key="3">
    <source>
        <dbReference type="ARBA" id="ARBA00022553"/>
    </source>
</evidence>
<dbReference type="Gene3D" id="3.30.565.10">
    <property type="entry name" value="Histidine kinase-like ATPase, C-terminal domain"/>
    <property type="match status" value="1"/>
</dbReference>
<dbReference type="Pfam" id="PF02518">
    <property type="entry name" value="HATPase_c"/>
    <property type="match status" value="1"/>
</dbReference>
<dbReference type="InterPro" id="IPR004358">
    <property type="entry name" value="Sig_transdc_His_kin-like_C"/>
</dbReference>
<keyword evidence="5" id="KW-0418">Kinase</keyword>
<dbReference type="CDD" id="cd00130">
    <property type="entry name" value="PAS"/>
    <property type="match status" value="3"/>
</dbReference>
<feature type="domain" description="PAS" evidence="7">
    <location>
        <begin position="245"/>
        <end position="314"/>
    </location>
</feature>
<dbReference type="CDD" id="cd00082">
    <property type="entry name" value="HisKA"/>
    <property type="match status" value="1"/>
</dbReference>
<dbReference type="SUPFAM" id="SSF55785">
    <property type="entry name" value="PYP-like sensor domain (PAS domain)"/>
    <property type="match status" value="3"/>
</dbReference>
<dbReference type="SMART" id="SM00387">
    <property type="entry name" value="HATPase_c"/>
    <property type="match status" value="1"/>
</dbReference>
<dbReference type="SUPFAM" id="SSF55874">
    <property type="entry name" value="ATPase domain of HSP90 chaperone/DNA topoisomerase II/histidine kinase"/>
    <property type="match status" value="1"/>
</dbReference>
<feature type="domain" description="PAS" evidence="7">
    <location>
        <begin position="11"/>
        <end position="83"/>
    </location>
</feature>
<gene>
    <name evidence="9" type="ORF">JI741_31650</name>
</gene>
<dbReference type="InterPro" id="IPR003661">
    <property type="entry name" value="HisK_dim/P_dom"/>
</dbReference>
<evidence type="ECO:0000259" key="7">
    <source>
        <dbReference type="PROSITE" id="PS50112"/>
    </source>
</evidence>
<dbReference type="InterPro" id="IPR036890">
    <property type="entry name" value="HATPase_C_sf"/>
</dbReference>
<dbReference type="CDD" id="cd16922">
    <property type="entry name" value="HATPase_EvgS-ArcB-TorS-like"/>
    <property type="match status" value="1"/>
</dbReference>
<evidence type="ECO:0000256" key="2">
    <source>
        <dbReference type="ARBA" id="ARBA00012438"/>
    </source>
</evidence>
<dbReference type="SMART" id="SM00388">
    <property type="entry name" value="HisKA"/>
    <property type="match status" value="1"/>
</dbReference>
<dbReference type="SMART" id="SM00086">
    <property type="entry name" value="PAC"/>
    <property type="match status" value="2"/>
</dbReference>
<reference evidence="9 10" key="1">
    <citation type="submission" date="2021-01" db="EMBL/GenBank/DDBJ databases">
        <title>Chryseolinea sp. Jin1 Genome sequencing and assembly.</title>
        <authorList>
            <person name="Kim I."/>
        </authorList>
    </citation>
    <scope>NUCLEOTIDE SEQUENCE [LARGE SCALE GENOMIC DNA]</scope>
    <source>
        <strain evidence="9 10">Jin1</strain>
    </source>
</reference>
<dbReference type="NCBIfam" id="TIGR00229">
    <property type="entry name" value="sensory_box"/>
    <property type="match status" value="3"/>
</dbReference>
<dbReference type="InterPro" id="IPR005467">
    <property type="entry name" value="His_kinase_dom"/>
</dbReference>
<dbReference type="EC" id="2.7.13.3" evidence="2"/>
<protein>
    <recommendedName>
        <fullName evidence="2">histidine kinase</fullName>
        <ecNumber evidence="2">2.7.13.3</ecNumber>
    </recommendedName>
</protein>
<proteinExistence type="predicted"/>
<organism evidence="9 10">
    <name type="scientific">Chryseolinea lacunae</name>
    <dbReference type="NCBI Taxonomy" id="2801331"/>
    <lineage>
        <taxon>Bacteria</taxon>
        <taxon>Pseudomonadati</taxon>
        <taxon>Bacteroidota</taxon>
        <taxon>Cytophagia</taxon>
        <taxon>Cytophagales</taxon>
        <taxon>Fulvivirgaceae</taxon>
        <taxon>Chryseolinea</taxon>
    </lineage>
</organism>
<dbReference type="Pfam" id="PF00989">
    <property type="entry name" value="PAS"/>
    <property type="match status" value="2"/>
</dbReference>
<dbReference type="PRINTS" id="PR00344">
    <property type="entry name" value="BCTRLSENSOR"/>
</dbReference>
<accession>A0ABS1L2U5</accession>
<evidence type="ECO:0000313" key="10">
    <source>
        <dbReference type="Proteomes" id="UP000613030"/>
    </source>
</evidence>
<dbReference type="EMBL" id="JAERRB010000020">
    <property type="protein sequence ID" value="MBL0745832.1"/>
    <property type="molecule type" value="Genomic_DNA"/>
</dbReference>
<sequence>MEILASKNVFPESEFALLAEVEDYAIFLLDKNGNIRSWNKGAEKIKGYTAADVLGEHYRMFYMADDQISKLPESLLDEARRQGRVINEGWRVGKNMKTLWASDVITALHDNAGTVVGFVKISREQTEGERAVESAPNAMLSMNREGMITLVNGQAEKLFGYARHELINQPVEMLIPDRFKGKHPHNRAHFFSAPKERAMGAGRELFARRKNGTEFPVEIGLNPTETPEGMMVLATIVDITERKKAEARFRLVVESAPNAIVLINNEGNISLVNSETEKLFGYSREELLGKEVESLIPSRFRSMHPHYRTAFFNKPQARPMGGGRDLFALRKDGSEFPVEIGLNPIESPEGNMVLASIIDISERKLLEANKLKSEFLANMSHELRTPLNAVLGFSELLIDQKVGTLNVRQLEYLKDIHDSGSHLLQLINNVLDLAKIESGKTELAVENFSVMEVTEGVLHTLEPLAAKKNVELSWALSRDIDEVQLDKNKFRQILYNILSNAIKYNKAVGGAVHLITEPRGPSTFTIRVEDTGIGISKENMKKLFIPFVQLDSGMARLHEGSGLGLVLTKNIVELHGGEMGVESTLGVGSTFWITLPISVNQH</sequence>
<dbReference type="SMART" id="SM00091">
    <property type="entry name" value="PAS"/>
    <property type="match status" value="3"/>
</dbReference>
<dbReference type="PROSITE" id="PS50112">
    <property type="entry name" value="PAS"/>
    <property type="match status" value="3"/>
</dbReference>
<dbReference type="Gene3D" id="1.10.287.130">
    <property type="match status" value="1"/>
</dbReference>
<dbReference type="RefSeq" id="WP_202016488.1">
    <property type="nucleotide sequence ID" value="NZ_JAERRB010000020.1"/>
</dbReference>
<dbReference type="Pfam" id="PF00512">
    <property type="entry name" value="HisKA"/>
    <property type="match status" value="1"/>
</dbReference>
<feature type="domain" description="PAS" evidence="7">
    <location>
        <begin position="124"/>
        <end position="177"/>
    </location>
</feature>
<evidence type="ECO:0000259" key="6">
    <source>
        <dbReference type="PROSITE" id="PS50109"/>
    </source>
</evidence>
<dbReference type="InterPro" id="IPR000014">
    <property type="entry name" value="PAS"/>
</dbReference>
<dbReference type="PROSITE" id="PS50109">
    <property type="entry name" value="HIS_KIN"/>
    <property type="match status" value="1"/>
</dbReference>
<evidence type="ECO:0000259" key="8">
    <source>
        <dbReference type="PROSITE" id="PS50113"/>
    </source>
</evidence>
<evidence type="ECO:0000256" key="5">
    <source>
        <dbReference type="ARBA" id="ARBA00022777"/>
    </source>
</evidence>
<dbReference type="InterPro" id="IPR000700">
    <property type="entry name" value="PAS-assoc_C"/>
</dbReference>
<feature type="domain" description="Histidine kinase" evidence="6">
    <location>
        <begin position="378"/>
        <end position="599"/>
    </location>
</feature>
<dbReference type="InterPro" id="IPR003594">
    <property type="entry name" value="HATPase_dom"/>
</dbReference>
<comment type="caution">
    <text evidence="9">The sequence shown here is derived from an EMBL/GenBank/DDBJ whole genome shotgun (WGS) entry which is preliminary data.</text>
</comment>
<evidence type="ECO:0000256" key="1">
    <source>
        <dbReference type="ARBA" id="ARBA00000085"/>
    </source>
</evidence>
<keyword evidence="10" id="KW-1185">Reference proteome</keyword>